<gene>
    <name evidence="1" type="ORF">Pmani_001966</name>
</gene>
<dbReference type="AlphaFoldDB" id="A0AAE1URG5"/>
<dbReference type="Proteomes" id="UP001292094">
    <property type="component" value="Unassembled WGS sequence"/>
</dbReference>
<dbReference type="PANTHER" id="PTHR45913:SF19">
    <property type="entry name" value="LOW QUALITY PROTEIN: ZINC FINGER BED DOMAIN-CONTAINING PROTEIN 5-LIKE"/>
    <property type="match status" value="1"/>
</dbReference>
<name>A0AAE1URG5_9EUCA</name>
<sequence length="109" mass="12715">MSKKRTYSEAYLDFGFTFVVNNGEHLPQCVICTKTLGNGSMKPFQLKQHLQGCHHELQNKDREYFKLKQNYLNKTRLDSTGTFRQQTDAIVKASYEVSYNIAREKKPHP</sequence>
<proteinExistence type="predicted"/>
<evidence type="ECO:0000313" key="2">
    <source>
        <dbReference type="Proteomes" id="UP001292094"/>
    </source>
</evidence>
<reference evidence="1" key="1">
    <citation type="submission" date="2023-11" db="EMBL/GenBank/DDBJ databases">
        <title>Genome assemblies of two species of porcelain crab, Petrolisthes cinctipes and Petrolisthes manimaculis (Anomura: Porcellanidae).</title>
        <authorList>
            <person name="Angst P."/>
        </authorList>
    </citation>
    <scope>NUCLEOTIDE SEQUENCE</scope>
    <source>
        <strain evidence="1">PB745_02</strain>
        <tissue evidence="1">Gill</tissue>
    </source>
</reference>
<evidence type="ECO:0000313" key="1">
    <source>
        <dbReference type="EMBL" id="KAK4327559.1"/>
    </source>
</evidence>
<dbReference type="PANTHER" id="PTHR45913">
    <property type="entry name" value="EPM2A-INTERACTING PROTEIN 1"/>
    <property type="match status" value="1"/>
</dbReference>
<organism evidence="1 2">
    <name type="scientific">Petrolisthes manimaculis</name>
    <dbReference type="NCBI Taxonomy" id="1843537"/>
    <lineage>
        <taxon>Eukaryota</taxon>
        <taxon>Metazoa</taxon>
        <taxon>Ecdysozoa</taxon>
        <taxon>Arthropoda</taxon>
        <taxon>Crustacea</taxon>
        <taxon>Multicrustacea</taxon>
        <taxon>Malacostraca</taxon>
        <taxon>Eumalacostraca</taxon>
        <taxon>Eucarida</taxon>
        <taxon>Decapoda</taxon>
        <taxon>Pleocyemata</taxon>
        <taxon>Anomura</taxon>
        <taxon>Galatheoidea</taxon>
        <taxon>Porcellanidae</taxon>
        <taxon>Petrolisthes</taxon>
    </lineage>
</organism>
<evidence type="ECO:0008006" key="3">
    <source>
        <dbReference type="Google" id="ProtNLM"/>
    </source>
</evidence>
<dbReference type="EMBL" id="JAWZYT010000141">
    <property type="protein sequence ID" value="KAK4327559.1"/>
    <property type="molecule type" value="Genomic_DNA"/>
</dbReference>
<accession>A0AAE1URG5</accession>
<protein>
    <recommendedName>
        <fullName evidence="3">SPIN-DOC-like zinc-finger domain-containing protein</fullName>
    </recommendedName>
</protein>
<comment type="caution">
    <text evidence="1">The sequence shown here is derived from an EMBL/GenBank/DDBJ whole genome shotgun (WGS) entry which is preliminary data.</text>
</comment>
<keyword evidence="2" id="KW-1185">Reference proteome</keyword>